<dbReference type="GO" id="GO:0005737">
    <property type="term" value="C:cytoplasm"/>
    <property type="evidence" value="ECO:0000318"/>
    <property type="project" value="GO_Central"/>
</dbReference>
<sequence>MGVWSWPRASVAVLLVVMRAACIEAAHSGDPTNAFCAQVRLHGVDAPMYAAKCREHAHFDRKAIANAAHADPTAPWQSVVQSHAQRTRRAQLHGDEDCEQATGCTVRRTANGSSVTVECYDNTYTNLEGLQSCNINASVDLTLRLYLVDCSNVGKYFDGAFLAANGLSSLTLGVQTTPLAQTILPALNSSLLHHLALYNATDDPDFTGLPVQSDLTTLELVNCGLTHVPTLLNYAPGLSVLNMSSNSILQLPPSLNDLVNLTVLLAAHNQITDLDNLNLPHLQTLDLGYNQLNADLGDTVHLPELQGLDLRGNLLSSVPPFVATLTRLTELILSNNNISTLSSDTWPAQAELTLLALDYNRIRYLEPGTFQRLTVLEHLDISSNAITALPAGLLSDLSSLTMLELQSNRIAAIDVHVFQDLTALTVLYAWQNQLSDLDPALLAPLSQLRILFLSTNRLRTLHPDTLAAQTRLEQLGLADCQLDALPENLVRSDRLQALYIRGSGVTALPHSLLFNTTSLQSLYAAENRLASLPDGAFRGYAQLLDLDLGNSLIADLEGQTIHLDLAASMSLQNLDLTGMRLNSVTFSQITELVNLTYLAMGGRATACRENVDWDHHFVSTRLLDFAITGTLCESISLNVSLSPVAKLRLHNNLQLRRLSLLLNSAQAIDLLDVSATPLLERIDPAVQVRTLNISLSGLPYDPLLCNWMGQYRLIARGLRNSSSYTVHARRLLQDCFRGTDYIDLSDNAFLSNLEVLRETISQPFITTTMYASPHLDGPSYQPVQVFVNPTFLALADLPVSCNMLVENQVIWNEVDNTYPLATVYRYECECASEHRQLGSNCYAISPIGDTQAGLAASFVFGVLFVLQLAVFARRYVRYVREYDQIRLALGEERSQRHWAKIKALIDKRRVSRTAFTPKLRVRDFDGSSLRGGFGAVVFKTFEEHEVAVKGAEVRFQGSSAMDNEQQQAFDTELDFLLVSSHENLVNCYAWGVLQDGAFRDSAVQRWFYYLVLEKMDGDLTAWLEQHPFQDVSDTQRINIALQVATGLEYIHGQQHVHQDIKQGNVLVKELPPGRLVAKVADFGSLTQRLRVGEDGQQDEANCQGTAEYLSPARMEGFPFAPCEPADDVYAYGVVLYGLVTHTETSLLELAEGPQVAGFPATKIKRTLPYVRQGYNYFSYLNTARMQTRLLRQLVKLGRQCLNLDAAQRPSFTEVKRILMQLTGVLD</sequence>
<dbReference type="InterPro" id="IPR000719">
    <property type="entry name" value="Prot_kinase_dom"/>
</dbReference>
<dbReference type="FunFam" id="3.80.10.10:FF:001164">
    <property type="entry name" value="GH01279p"/>
    <property type="match status" value="1"/>
</dbReference>
<dbReference type="PROSITE" id="PS51450">
    <property type="entry name" value="LRR"/>
    <property type="match status" value="1"/>
</dbReference>
<accession>A9V1S6</accession>
<dbReference type="GO" id="GO:0004672">
    <property type="term" value="F:protein kinase activity"/>
    <property type="evidence" value="ECO:0007669"/>
    <property type="project" value="InterPro"/>
</dbReference>
<dbReference type="PANTHER" id="PTHR48056:SF81">
    <property type="entry name" value="RECEPTOR PROTEIN-TYROSINE KINASE CEPR1"/>
    <property type="match status" value="1"/>
</dbReference>
<feature type="domain" description="Protein kinase" evidence="6">
    <location>
        <begin position="922"/>
        <end position="1219"/>
    </location>
</feature>
<dbReference type="EMBL" id="CH991554">
    <property type="protein sequence ID" value="EDQ88495.1"/>
    <property type="molecule type" value="Genomic_DNA"/>
</dbReference>
<dbReference type="PROSITE" id="PS50011">
    <property type="entry name" value="PROTEIN_KINASE_DOM"/>
    <property type="match status" value="1"/>
</dbReference>
<evidence type="ECO:0000256" key="3">
    <source>
        <dbReference type="ARBA" id="ARBA00022741"/>
    </source>
</evidence>
<dbReference type="SUPFAM" id="SSF56112">
    <property type="entry name" value="Protein kinase-like (PK-like)"/>
    <property type="match status" value="1"/>
</dbReference>
<dbReference type="GeneID" id="5891795"/>
<dbReference type="Proteomes" id="UP000001357">
    <property type="component" value="Unassembled WGS sequence"/>
</dbReference>
<dbReference type="InParanoid" id="A9V1S6"/>
<keyword evidence="2" id="KW-0677">Repeat</keyword>
<dbReference type="SMART" id="SM00364">
    <property type="entry name" value="LRR_BAC"/>
    <property type="match status" value="8"/>
</dbReference>
<evidence type="ECO:0000256" key="4">
    <source>
        <dbReference type="ARBA" id="ARBA00022840"/>
    </source>
</evidence>
<keyword evidence="3" id="KW-0547">Nucleotide-binding</keyword>
<dbReference type="FunFam" id="1.10.510.10:FF:002975">
    <property type="match status" value="1"/>
</dbReference>
<feature type="chain" id="PRO_5002742566" description="Protein kinase domain-containing protein" evidence="5">
    <location>
        <begin position="26"/>
        <end position="1226"/>
    </location>
</feature>
<gene>
    <name evidence="7" type="ORF">MONBRDRAFT_32799</name>
</gene>
<dbReference type="InterPro" id="IPR050647">
    <property type="entry name" value="Plant_LRR-RLKs"/>
</dbReference>
<evidence type="ECO:0000256" key="1">
    <source>
        <dbReference type="ARBA" id="ARBA00022614"/>
    </source>
</evidence>
<dbReference type="Pfam" id="PF07714">
    <property type="entry name" value="PK_Tyr_Ser-Thr"/>
    <property type="match status" value="1"/>
</dbReference>
<evidence type="ECO:0000313" key="8">
    <source>
        <dbReference type="Proteomes" id="UP000001357"/>
    </source>
</evidence>
<dbReference type="SUPFAM" id="SSF52058">
    <property type="entry name" value="L domain-like"/>
    <property type="match status" value="1"/>
</dbReference>
<dbReference type="SUPFAM" id="SSF52047">
    <property type="entry name" value="RNI-like"/>
    <property type="match status" value="1"/>
</dbReference>
<evidence type="ECO:0000259" key="6">
    <source>
        <dbReference type="PROSITE" id="PS50011"/>
    </source>
</evidence>
<dbReference type="eggNOG" id="KOG4641">
    <property type="taxonomic scope" value="Eukaryota"/>
</dbReference>
<dbReference type="STRING" id="81824.A9V1S6"/>
<dbReference type="InterPro" id="IPR025875">
    <property type="entry name" value="Leu-rich_rpt_4"/>
</dbReference>
<dbReference type="InterPro" id="IPR001611">
    <property type="entry name" value="Leu-rich_rpt"/>
</dbReference>
<dbReference type="Gene3D" id="1.10.510.10">
    <property type="entry name" value="Transferase(Phosphotransferase) domain 1"/>
    <property type="match status" value="1"/>
</dbReference>
<dbReference type="InterPro" id="IPR001245">
    <property type="entry name" value="Ser-Thr/Tyr_kinase_cat_dom"/>
</dbReference>
<dbReference type="KEGG" id="mbr:MONBRDRAFT_32799"/>
<feature type="non-terminal residue" evidence="7">
    <location>
        <position position="1226"/>
    </location>
</feature>
<keyword evidence="8" id="KW-1185">Reference proteome</keyword>
<dbReference type="PANTHER" id="PTHR48056">
    <property type="entry name" value="LRR RECEPTOR-LIKE SERINE/THREONINE-PROTEIN KINASE-RELATED"/>
    <property type="match status" value="1"/>
</dbReference>
<protein>
    <recommendedName>
        <fullName evidence="6">Protein kinase domain-containing protein</fullName>
    </recommendedName>
</protein>
<dbReference type="InterPro" id="IPR003591">
    <property type="entry name" value="Leu-rich_rpt_typical-subtyp"/>
</dbReference>
<evidence type="ECO:0000256" key="5">
    <source>
        <dbReference type="SAM" id="SignalP"/>
    </source>
</evidence>
<dbReference type="InterPro" id="IPR011009">
    <property type="entry name" value="Kinase-like_dom_sf"/>
</dbReference>
<dbReference type="SMART" id="SM00220">
    <property type="entry name" value="S_TKc"/>
    <property type="match status" value="1"/>
</dbReference>
<name>A9V1S6_MONBE</name>
<keyword evidence="4" id="KW-0067">ATP-binding</keyword>
<evidence type="ECO:0000313" key="7">
    <source>
        <dbReference type="EMBL" id="EDQ88495.1"/>
    </source>
</evidence>
<dbReference type="Pfam" id="PF12799">
    <property type="entry name" value="LRR_4"/>
    <property type="match status" value="2"/>
</dbReference>
<organism evidence="7 8">
    <name type="scientific">Monosiga brevicollis</name>
    <name type="common">Choanoflagellate</name>
    <dbReference type="NCBI Taxonomy" id="81824"/>
    <lineage>
        <taxon>Eukaryota</taxon>
        <taxon>Choanoflagellata</taxon>
        <taxon>Craspedida</taxon>
        <taxon>Salpingoecidae</taxon>
        <taxon>Monosiga</taxon>
    </lineage>
</organism>
<feature type="signal peptide" evidence="5">
    <location>
        <begin position="1"/>
        <end position="25"/>
    </location>
</feature>
<reference evidence="7 8" key="1">
    <citation type="journal article" date="2008" name="Nature">
        <title>The genome of the choanoflagellate Monosiga brevicollis and the origin of metazoans.</title>
        <authorList>
            <consortium name="JGI Sequencing"/>
            <person name="King N."/>
            <person name="Westbrook M.J."/>
            <person name="Young S.L."/>
            <person name="Kuo A."/>
            <person name="Abedin M."/>
            <person name="Chapman J."/>
            <person name="Fairclough S."/>
            <person name="Hellsten U."/>
            <person name="Isogai Y."/>
            <person name="Letunic I."/>
            <person name="Marr M."/>
            <person name="Pincus D."/>
            <person name="Putnam N."/>
            <person name="Rokas A."/>
            <person name="Wright K.J."/>
            <person name="Zuzow R."/>
            <person name="Dirks W."/>
            <person name="Good M."/>
            <person name="Goodstein D."/>
            <person name="Lemons D."/>
            <person name="Li W."/>
            <person name="Lyons J.B."/>
            <person name="Morris A."/>
            <person name="Nichols S."/>
            <person name="Richter D.J."/>
            <person name="Salamov A."/>
            <person name="Bork P."/>
            <person name="Lim W.A."/>
            <person name="Manning G."/>
            <person name="Miller W.T."/>
            <person name="McGinnis W."/>
            <person name="Shapiro H."/>
            <person name="Tjian R."/>
            <person name="Grigoriev I.V."/>
            <person name="Rokhsar D."/>
        </authorList>
    </citation>
    <scope>NUCLEOTIDE SEQUENCE [LARGE SCALE GENOMIC DNA]</scope>
    <source>
        <strain evidence="8">MX1 / ATCC 50154</strain>
    </source>
</reference>
<dbReference type="InterPro" id="IPR032675">
    <property type="entry name" value="LRR_dom_sf"/>
</dbReference>
<proteinExistence type="predicted"/>
<keyword evidence="5" id="KW-0732">Signal</keyword>
<dbReference type="SMART" id="SM00365">
    <property type="entry name" value="LRR_SD22"/>
    <property type="match status" value="5"/>
</dbReference>
<dbReference type="AlphaFoldDB" id="A9V1S6"/>
<dbReference type="RefSeq" id="XP_001746599.1">
    <property type="nucleotide sequence ID" value="XM_001746547.1"/>
</dbReference>
<dbReference type="GO" id="GO:0005524">
    <property type="term" value="F:ATP binding"/>
    <property type="evidence" value="ECO:0007669"/>
    <property type="project" value="UniProtKB-KW"/>
</dbReference>
<evidence type="ECO:0000256" key="2">
    <source>
        <dbReference type="ARBA" id="ARBA00022737"/>
    </source>
</evidence>
<dbReference type="Gene3D" id="3.80.10.10">
    <property type="entry name" value="Ribonuclease Inhibitor"/>
    <property type="match status" value="3"/>
</dbReference>
<keyword evidence="1" id="KW-0433">Leucine-rich repeat</keyword>
<dbReference type="SMART" id="SM00369">
    <property type="entry name" value="LRR_TYP"/>
    <property type="match status" value="11"/>
</dbReference>
<dbReference type="Pfam" id="PF13855">
    <property type="entry name" value="LRR_8"/>
    <property type="match status" value="2"/>
</dbReference>